<organism evidence="1 2">
    <name type="scientific">Limnospira indica PCC 8005</name>
    <dbReference type="NCBI Taxonomy" id="376219"/>
    <lineage>
        <taxon>Bacteria</taxon>
        <taxon>Bacillati</taxon>
        <taxon>Cyanobacteriota</taxon>
        <taxon>Cyanophyceae</taxon>
        <taxon>Oscillatoriophycideae</taxon>
        <taxon>Oscillatoriales</taxon>
        <taxon>Sirenicapillariaceae</taxon>
        <taxon>Limnospira</taxon>
    </lineage>
</organism>
<evidence type="ECO:0000313" key="1">
    <source>
        <dbReference type="EMBL" id="CDM97202.1"/>
    </source>
</evidence>
<keyword evidence="2" id="KW-1185">Reference proteome</keyword>
<name>A0A9P1KKA7_9CYAN</name>
<sequence>MIRIKQMDTQIGYKKLKSNPFTTYRDPISGKWIVIKSEEKKTQAQAA</sequence>
<dbReference type="AlphaFoldDB" id="A0A9P1KKA7"/>
<accession>A0A9P1KKA7</accession>
<gene>
    <name evidence="1" type="ORF">ARTHRO_50170</name>
</gene>
<evidence type="ECO:0000313" key="2">
    <source>
        <dbReference type="Proteomes" id="UP000032946"/>
    </source>
</evidence>
<dbReference type="EMBL" id="FO818640">
    <property type="protein sequence ID" value="CDM97202.1"/>
    <property type="molecule type" value="Genomic_DNA"/>
</dbReference>
<dbReference type="Proteomes" id="UP000032946">
    <property type="component" value="Chromosome"/>
</dbReference>
<reference evidence="1 2" key="1">
    <citation type="submission" date="2014-02" db="EMBL/GenBank/DDBJ databases">
        <authorList>
            <person name="Genoscope - CEA"/>
        </authorList>
    </citation>
    <scope>NUCLEOTIDE SEQUENCE [LARGE SCALE GENOMIC DNA]</scope>
    <source>
        <strain evidence="1 2">PCC 8005</strain>
    </source>
</reference>
<protein>
    <submittedName>
        <fullName evidence="1">Uncharacterized protein</fullName>
    </submittedName>
</protein>
<proteinExistence type="predicted"/>